<feature type="transmembrane region" description="Helical" evidence="8">
    <location>
        <begin position="948"/>
        <end position="969"/>
    </location>
</feature>
<keyword evidence="6 8" id="KW-1133">Transmembrane helix</keyword>
<dbReference type="CDD" id="cd18580">
    <property type="entry name" value="ABC_6TM_ABCC_D2"/>
    <property type="match status" value="1"/>
</dbReference>
<dbReference type="GO" id="GO:0016887">
    <property type="term" value="F:ATP hydrolysis activity"/>
    <property type="evidence" value="ECO:0007669"/>
    <property type="project" value="InterPro"/>
</dbReference>
<dbReference type="Gene3D" id="3.40.50.300">
    <property type="entry name" value="P-loop containing nucleotide triphosphate hydrolases"/>
    <property type="match status" value="2"/>
</dbReference>
<evidence type="ECO:0000256" key="5">
    <source>
        <dbReference type="ARBA" id="ARBA00022840"/>
    </source>
</evidence>
<keyword evidence="4" id="KW-0547">Nucleotide-binding</keyword>
<evidence type="ECO:0000259" key="10">
    <source>
        <dbReference type="PROSITE" id="PS50929"/>
    </source>
</evidence>
<feature type="domain" description="ABC transporter" evidence="9">
    <location>
        <begin position="1010"/>
        <end position="1238"/>
    </location>
</feature>
<evidence type="ECO:0000256" key="1">
    <source>
        <dbReference type="ARBA" id="ARBA00004141"/>
    </source>
</evidence>
<dbReference type="GeneID" id="115877565"/>
<feature type="transmembrane region" description="Helical" evidence="8">
    <location>
        <begin position="674"/>
        <end position="696"/>
    </location>
</feature>
<dbReference type="GO" id="GO:0016020">
    <property type="term" value="C:membrane"/>
    <property type="evidence" value="ECO:0007669"/>
    <property type="project" value="UniProtKB-SubCell"/>
</dbReference>
<evidence type="ECO:0000256" key="4">
    <source>
        <dbReference type="ARBA" id="ARBA00022741"/>
    </source>
</evidence>
<dbReference type="PROSITE" id="PS50929">
    <property type="entry name" value="ABC_TM1F"/>
    <property type="match status" value="2"/>
</dbReference>
<dbReference type="SMART" id="SM00382">
    <property type="entry name" value="AAA"/>
    <property type="match status" value="2"/>
</dbReference>
<comment type="subcellular location">
    <subcellularLocation>
        <location evidence="1">Membrane</location>
        <topology evidence="1">Multi-pass membrane protein</topology>
    </subcellularLocation>
</comment>
<name>A0A6J2XEB1_SITOR</name>
<organism evidence="11 12">
    <name type="scientific">Sitophilus oryzae</name>
    <name type="common">Rice weevil</name>
    <name type="synonym">Curculio oryzae</name>
    <dbReference type="NCBI Taxonomy" id="7048"/>
    <lineage>
        <taxon>Eukaryota</taxon>
        <taxon>Metazoa</taxon>
        <taxon>Ecdysozoa</taxon>
        <taxon>Arthropoda</taxon>
        <taxon>Hexapoda</taxon>
        <taxon>Insecta</taxon>
        <taxon>Pterygota</taxon>
        <taxon>Neoptera</taxon>
        <taxon>Endopterygota</taxon>
        <taxon>Coleoptera</taxon>
        <taxon>Polyphaga</taxon>
        <taxon>Cucujiformia</taxon>
        <taxon>Curculionidae</taxon>
        <taxon>Dryophthorinae</taxon>
        <taxon>Sitophilus</taxon>
    </lineage>
</organism>
<evidence type="ECO:0000256" key="2">
    <source>
        <dbReference type="ARBA" id="ARBA00022448"/>
    </source>
</evidence>
<dbReference type="InterPro" id="IPR003593">
    <property type="entry name" value="AAA+_ATPase"/>
</dbReference>
<reference evidence="12" key="1">
    <citation type="submission" date="2025-08" db="UniProtKB">
        <authorList>
            <consortium name="RefSeq"/>
        </authorList>
    </citation>
    <scope>IDENTIFICATION</scope>
    <source>
        <tissue evidence="12">Gonads</tissue>
    </source>
</reference>
<keyword evidence="2" id="KW-0813">Transport</keyword>
<evidence type="ECO:0000256" key="8">
    <source>
        <dbReference type="SAM" id="Phobius"/>
    </source>
</evidence>
<dbReference type="GO" id="GO:0005524">
    <property type="term" value="F:ATP binding"/>
    <property type="evidence" value="ECO:0007669"/>
    <property type="project" value="UniProtKB-KW"/>
</dbReference>
<keyword evidence="7 8" id="KW-0472">Membrane</keyword>
<dbReference type="InterPro" id="IPR050173">
    <property type="entry name" value="ABC_transporter_C-like"/>
</dbReference>
<dbReference type="CDD" id="cd18579">
    <property type="entry name" value="ABC_6TM_ABCC_D1"/>
    <property type="match status" value="1"/>
</dbReference>
<feature type="transmembrane region" description="Helical" evidence="8">
    <location>
        <begin position="810"/>
        <end position="829"/>
    </location>
</feature>
<dbReference type="Pfam" id="PF00664">
    <property type="entry name" value="ABC_membrane"/>
    <property type="match status" value="2"/>
</dbReference>
<dbReference type="PANTHER" id="PTHR24223">
    <property type="entry name" value="ATP-BINDING CASSETTE SUB-FAMILY C"/>
    <property type="match status" value="1"/>
</dbReference>
<feature type="transmembrane region" description="Helical" evidence="8">
    <location>
        <begin position="131"/>
        <end position="148"/>
    </location>
</feature>
<feature type="domain" description="ABC transmembrane type-1" evidence="10">
    <location>
        <begin position="98"/>
        <end position="367"/>
    </location>
</feature>
<feature type="domain" description="ABC transporter" evidence="9">
    <location>
        <begin position="395"/>
        <end position="624"/>
    </location>
</feature>
<dbReference type="CDD" id="cd03244">
    <property type="entry name" value="ABCC_MRP_domain2"/>
    <property type="match status" value="1"/>
</dbReference>
<dbReference type="Proteomes" id="UP000504635">
    <property type="component" value="Unplaced"/>
</dbReference>
<feature type="transmembrane region" description="Helical" evidence="8">
    <location>
        <begin position="212"/>
        <end position="245"/>
    </location>
</feature>
<dbReference type="FunFam" id="1.20.1560.10:FF:000006">
    <property type="entry name" value="ATP-binding cassette, sub-family C (CFTR/MRP), member 9"/>
    <property type="match status" value="1"/>
</dbReference>
<evidence type="ECO:0000259" key="9">
    <source>
        <dbReference type="PROSITE" id="PS50893"/>
    </source>
</evidence>
<evidence type="ECO:0000313" key="12">
    <source>
        <dbReference type="RefSeq" id="XP_030749668.1"/>
    </source>
</evidence>
<feature type="transmembrane region" description="Helical" evidence="8">
    <location>
        <begin position="919"/>
        <end position="942"/>
    </location>
</feature>
<dbReference type="PROSITE" id="PS00211">
    <property type="entry name" value="ABC_TRANSPORTER_1"/>
    <property type="match status" value="2"/>
</dbReference>
<dbReference type="Pfam" id="PF00005">
    <property type="entry name" value="ABC_tran"/>
    <property type="match status" value="2"/>
</dbReference>
<evidence type="ECO:0000313" key="11">
    <source>
        <dbReference type="Proteomes" id="UP000504635"/>
    </source>
</evidence>
<evidence type="ECO:0000256" key="6">
    <source>
        <dbReference type="ARBA" id="ARBA00022989"/>
    </source>
</evidence>
<dbReference type="FunFam" id="1.20.1560.10:FF:000014">
    <property type="entry name" value="Multidrug resistance-associated protein member 4"/>
    <property type="match status" value="1"/>
</dbReference>
<dbReference type="InterPro" id="IPR044726">
    <property type="entry name" value="ABCC_6TM_D2"/>
</dbReference>
<dbReference type="AlphaFoldDB" id="A0A6J2XEB1"/>
<evidence type="ECO:0000256" key="7">
    <source>
        <dbReference type="ARBA" id="ARBA00023136"/>
    </source>
</evidence>
<keyword evidence="3 8" id="KW-0812">Transmembrane</keyword>
<sequence>MNSSNDYGIEQLHPRYTANCLSRLTFFYTLNIFKKIYKKAIKEDGLHQIPDSFKSQKLGQELERIINSDIKIHNNLSLYRVLWKFIGIKYLFIGIMQLIARSISVITIPFYVGKLVSYFVPAQTRITKQEAIIHASLVIGLNIFNYFYLHNYLLLISALSIKVRAAFCSVIYRKSLKLSPASLLKTPPGKITTLIQKDVRTVQEMVRLANDVWIGLVQALIVCACVYWKIGVAAVVGCGTFLAILPLQILIGKKASSYRTQIGRSSDERLQLTKEIFAAIEIIKMYTWEIIFGRKVEEARRKELQSITKLFTVKVVLLLLGAMTSKIAFFFLFVTYLWTGNYVAAESIYFILSAFQKLRQSFTVIIPRGISQAAELTSSLKRIQDLLISEETASIEKKNSFSNQPKIRIENTNVTGDVLLRHTVEISEPSLIILTGPNGSGKTTLLNVILGNISLPNKKVLTYGSVSYAPQEPWVFPSTIRQNILFGEVLDLVRYEKVLTVCSLRQDIDRFPEHDRTLIGDKGLNLSKGQRARISLARAIYRSSDIYLLDDCLASLDARVQNEIFRNCIKNFLGDKICIFASYSSKYINFANRVFQINELGELKETEHLKYLEDIKYDATLENVAEETIQSNIANISDSGEEVPLLDKKLEKKGNVYAEVHKSGRVNAKYYGQYIAYGGRLLFGIVVILFGATQLLKSYTDKVISVWVTVEQNKSLTRPTRNKTQIANYDEAHDSMSIQFSILISLTTALSVLTALGFFSFTTKSSKTIHAKMLSSLLRAKMAFFENTHLGNVLNRFSKDLTVIDEEYPFVVYEFIELLMTTCGIIVLITLTQPLLLIPEIVLFLLLCIIRHFYLPTGRNFQRLDSATRSSLTGYLNSSLDGLSIIKASNAGDLVSSEFDKYQDVNTSASYTSECCIRAFGFILDMICCLFTTIVIVNFFVYRSDVTVGDIGLAITQSMMLTGLFQYGVRMWADLENKMTSTERALEYTEIDTEDFKGQILNEWPKLGKIQYDNVSVLNHSGEAILRNVSFDIKPGEKIGIIGRTGAGKTTLVSALYRLKDIEGTVLIDDVDIKELNIKFLRKNIGIIPQDPVLFTGTVRYNIDPKGLFPDSELWEILHKLELATSLKSLDQFVAENGSNLSYGEKQLLCLCRILLNAYKILVLDEATSSTGGNTDKIISGIITNKFEKSTVLIIAHKLETILKLDRVMVIDNGEVIEFDKPEILMNNSNSLFYTMVKSSGIS</sequence>
<keyword evidence="5" id="KW-0067">ATP-binding</keyword>
<dbReference type="InterPro" id="IPR036640">
    <property type="entry name" value="ABC1_TM_sf"/>
</dbReference>
<dbReference type="InParanoid" id="A0A6J2XEB1"/>
<dbReference type="GO" id="GO:0140359">
    <property type="term" value="F:ABC-type transporter activity"/>
    <property type="evidence" value="ECO:0007669"/>
    <property type="project" value="InterPro"/>
</dbReference>
<feature type="transmembrane region" description="Helical" evidence="8">
    <location>
        <begin position="835"/>
        <end position="854"/>
    </location>
</feature>
<dbReference type="InterPro" id="IPR027417">
    <property type="entry name" value="P-loop_NTPase"/>
</dbReference>
<feature type="transmembrane region" description="Helical" evidence="8">
    <location>
        <begin position="90"/>
        <end position="111"/>
    </location>
</feature>
<feature type="transmembrane region" description="Helical" evidence="8">
    <location>
        <begin position="738"/>
        <end position="759"/>
    </location>
</feature>
<evidence type="ECO:0000256" key="3">
    <source>
        <dbReference type="ARBA" id="ARBA00022692"/>
    </source>
</evidence>
<dbReference type="RefSeq" id="XP_030749668.1">
    <property type="nucleotide sequence ID" value="XM_030893808.1"/>
</dbReference>
<feature type="domain" description="ABC transmembrane type-1" evidence="10">
    <location>
        <begin position="681"/>
        <end position="977"/>
    </location>
</feature>
<dbReference type="InterPro" id="IPR044746">
    <property type="entry name" value="ABCC_6TM_D1"/>
</dbReference>
<dbReference type="Gene3D" id="1.20.1560.10">
    <property type="entry name" value="ABC transporter type 1, transmembrane domain"/>
    <property type="match status" value="2"/>
</dbReference>
<dbReference type="InterPro" id="IPR017871">
    <property type="entry name" value="ABC_transporter-like_CS"/>
</dbReference>
<dbReference type="InterPro" id="IPR011527">
    <property type="entry name" value="ABC1_TM_dom"/>
</dbReference>
<gene>
    <name evidence="12" type="primary">LOC115877565</name>
</gene>
<protein>
    <submittedName>
        <fullName evidence="12">Multidrug resistance-associated protein 4-like isoform X1</fullName>
    </submittedName>
</protein>
<dbReference type="SUPFAM" id="SSF52540">
    <property type="entry name" value="P-loop containing nucleoside triphosphate hydrolases"/>
    <property type="match status" value="2"/>
</dbReference>
<feature type="transmembrane region" description="Helical" evidence="8">
    <location>
        <begin position="340"/>
        <end position="358"/>
    </location>
</feature>
<proteinExistence type="predicted"/>
<keyword evidence="11" id="KW-1185">Reference proteome</keyword>
<dbReference type="OrthoDB" id="6500128at2759"/>
<dbReference type="SUPFAM" id="SSF90123">
    <property type="entry name" value="ABC transporter transmembrane region"/>
    <property type="match status" value="2"/>
</dbReference>
<dbReference type="InterPro" id="IPR003439">
    <property type="entry name" value="ABC_transporter-like_ATP-bd"/>
</dbReference>
<dbReference type="KEGG" id="soy:115877565"/>
<accession>A0A6J2XEB1</accession>
<dbReference type="PROSITE" id="PS50893">
    <property type="entry name" value="ABC_TRANSPORTER_2"/>
    <property type="match status" value="2"/>
</dbReference>
<dbReference type="FunFam" id="3.40.50.300:FF:000163">
    <property type="entry name" value="Multidrug resistance-associated protein member 4"/>
    <property type="match status" value="1"/>
</dbReference>
<dbReference type="PANTHER" id="PTHR24223:SF448">
    <property type="entry name" value="FI20146P1-RELATED"/>
    <property type="match status" value="1"/>
</dbReference>
<feature type="transmembrane region" description="Helical" evidence="8">
    <location>
        <begin position="310"/>
        <end position="334"/>
    </location>
</feature>